<name>A0A1R3J1J0_COCAP</name>
<dbReference type="GO" id="GO:0043022">
    <property type="term" value="F:ribosome binding"/>
    <property type="evidence" value="ECO:0007669"/>
    <property type="project" value="TreeGrafter"/>
</dbReference>
<dbReference type="SUPFAM" id="SSF102735">
    <property type="entry name" value="Trigger factor ribosome-binding domain"/>
    <property type="match status" value="1"/>
</dbReference>
<gene>
    <name evidence="2" type="ORF">CCACVL1_08256</name>
</gene>
<dbReference type="InterPro" id="IPR036611">
    <property type="entry name" value="Trigger_fac_ribosome-bd_sf"/>
</dbReference>
<dbReference type="PANTHER" id="PTHR30560:SF4">
    <property type="entry name" value="OS01G0894700 PROTEIN"/>
    <property type="match status" value="1"/>
</dbReference>
<dbReference type="EMBL" id="AWWV01008943">
    <property type="protein sequence ID" value="OMO88698.1"/>
    <property type="molecule type" value="Genomic_DNA"/>
</dbReference>
<dbReference type="AlphaFoldDB" id="A0A1R3J1J0"/>
<dbReference type="Gene3D" id="3.30.70.1050">
    <property type="entry name" value="Trigger factor ribosome-binding domain"/>
    <property type="match status" value="1"/>
</dbReference>
<dbReference type="GO" id="GO:0015031">
    <property type="term" value="P:protein transport"/>
    <property type="evidence" value="ECO:0007669"/>
    <property type="project" value="InterPro"/>
</dbReference>
<comment type="caution">
    <text evidence="2">The sequence shown here is derived from an EMBL/GenBank/DDBJ whole genome shotgun (WGS) entry which is preliminary data.</text>
</comment>
<dbReference type="InterPro" id="IPR005215">
    <property type="entry name" value="Trig_fac"/>
</dbReference>
<dbReference type="InterPro" id="IPR008881">
    <property type="entry name" value="Trigger_fac_ribosome-bd_bac"/>
</dbReference>
<dbReference type="GO" id="GO:0003755">
    <property type="term" value="F:peptidyl-prolyl cis-trans isomerase activity"/>
    <property type="evidence" value="ECO:0007669"/>
    <property type="project" value="TreeGrafter"/>
</dbReference>
<keyword evidence="3" id="KW-1185">Reference proteome</keyword>
<dbReference type="GO" id="GO:0043335">
    <property type="term" value="P:protein unfolding"/>
    <property type="evidence" value="ECO:0007669"/>
    <property type="project" value="TreeGrafter"/>
</dbReference>
<dbReference type="GO" id="GO:0051083">
    <property type="term" value="P:'de novo' cotranslational protein folding"/>
    <property type="evidence" value="ECO:0007669"/>
    <property type="project" value="TreeGrafter"/>
</dbReference>
<protein>
    <recommendedName>
        <fullName evidence="1">Trigger factor ribosome-binding bacterial domain-containing protein</fullName>
    </recommendedName>
</protein>
<proteinExistence type="predicted"/>
<dbReference type="OrthoDB" id="1918792at2759"/>
<accession>A0A1R3J1J0</accession>
<dbReference type="STRING" id="210143.A0A1R3J1J0"/>
<reference evidence="2 3" key="1">
    <citation type="submission" date="2013-09" db="EMBL/GenBank/DDBJ databases">
        <title>Corchorus capsularis genome sequencing.</title>
        <authorList>
            <person name="Alam M."/>
            <person name="Haque M.S."/>
            <person name="Islam M.S."/>
            <person name="Emdad E.M."/>
            <person name="Islam M.M."/>
            <person name="Ahmed B."/>
            <person name="Halim A."/>
            <person name="Hossen Q.M.M."/>
            <person name="Hossain M.Z."/>
            <person name="Ahmed R."/>
            <person name="Khan M.M."/>
            <person name="Islam R."/>
            <person name="Rashid M.M."/>
            <person name="Khan S.A."/>
            <person name="Rahman M.S."/>
            <person name="Alam M."/>
        </authorList>
    </citation>
    <scope>NUCLEOTIDE SEQUENCE [LARGE SCALE GENOMIC DNA]</scope>
    <source>
        <strain evidence="3">cv. CVL-1</strain>
        <tissue evidence="2">Whole seedling</tissue>
    </source>
</reference>
<dbReference type="Pfam" id="PF05697">
    <property type="entry name" value="Trigger_N"/>
    <property type="match status" value="1"/>
</dbReference>
<feature type="domain" description="Trigger factor ribosome-binding bacterial" evidence="1">
    <location>
        <begin position="79"/>
        <end position="124"/>
    </location>
</feature>
<evidence type="ECO:0000313" key="3">
    <source>
        <dbReference type="Proteomes" id="UP000188268"/>
    </source>
</evidence>
<evidence type="ECO:0000259" key="1">
    <source>
        <dbReference type="Pfam" id="PF05697"/>
    </source>
</evidence>
<dbReference type="GO" id="GO:0044183">
    <property type="term" value="F:protein folding chaperone"/>
    <property type="evidence" value="ECO:0007669"/>
    <property type="project" value="TreeGrafter"/>
</dbReference>
<organism evidence="2 3">
    <name type="scientific">Corchorus capsularis</name>
    <name type="common">Jute</name>
    <dbReference type="NCBI Taxonomy" id="210143"/>
    <lineage>
        <taxon>Eukaryota</taxon>
        <taxon>Viridiplantae</taxon>
        <taxon>Streptophyta</taxon>
        <taxon>Embryophyta</taxon>
        <taxon>Tracheophyta</taxon>
        <taxon>Spermatophyta</taxon>
        <taxon>Magnoliopsida</taxon>
        <taxon>eudicotyledons</taxon>
        <taxon>Gunneridae</taxon>
        <taxon>Pentapetalae</taxon>
        <taxon>rosids</taxon>
        <taxon>malvids</taxon>
        <taxon>Malvales</taxon>
        <taxon>Malvaceae</taxon>
        <taxon>Grewioideae</taxon>
        <taxon>Apeibeae</taxon>
        <taxon>Corchorus</taxon>
    </lineage>
</organism>
<dbReference type="Gramene" id="OMO88698">
    <property type="protein sequence ID" value="OMO88698"/>
    <property type="gene ID" value="CCACVL1_08256"/>
</dbReference>
<sequence length="136" mass="15320">MASTSLTTISSNIQHFHRPEVSFSSCCCFNRSIKFNYNQKHLSQRIVTHVRKPITAFATGLEASISDADENVITLKDAKIVVESRDENKIQLRVDVTGKETQKVFDKVLTDLARQAPPIPGFRREKGVLEIEESES</sequence>
<evidence type="ECO:0000313" key="2">
    <source>
        <dbReference type="EMBL" id="OMO88698.1"/>
    </source>
</evidence>
<dbReference type="Proteomes" id="UP000188268">
    <property type="component" value="Unassembled WGS sequence"/>
</dbReference>
<dbReference type="PANTHER" id="PTHR30560">
    <property type="entry name" value="TRIGGER FACTOR CHAPERONE AND PEPTIDYL-PROLYL CIS/TRANS ISOMERASE"/>
    <property type="match status" value="1"/>
</dbReference>